<evidence type="ECO:0000256" key="1">
    <source>
        <dbReference type="SAM" id="MobiDB-lite"/>
    </source>
</evidence>
<dbReference type="AlphaFoldDB" id="A0A6C0DCW5"/>
<name>A0A6C0DCW5_9ZZZZ</name>
<evidence type="ECO:0000313" key="2">
    <source>
        <dbReference type="EMBL" id="QHT14846.1"/>
    </source>
</evidence>
<sequence>MSSCAKQQGGKSRKQKRVNKSRKQQGGKKTRKVSKGASDWNKKVMEVYRELKKKNPATRLGDAMRECSKRKKRGDL</sequence>
<feature type="compositionally biased region" description="Basic residues" evidence="1">
    <location>
        <begin position="11"/>
        <end position="34"/>
    </location>
</feature>
<proteinExistence type="predicted"/>
<accession>A0A6C0DCW5</accession>
<reference evidence="2" key="1">
    <citation type="journal article" date="2020" name="Nature">
        <title>Giant virus diversity and host interactions through global metagenomics.</title>
        <authorList>
            <person name="Schulz F."/>
            <person name="Roux S."/>
            <person name="Paez-Espino D."/>
            <person name="Jungbluth S."/>
            <person name="Walsh D.A."/>
            <person name="Denef V.J."/>
            <person name="McMahon K.D."/>
            <person name="Konstantinidis K.T."/>
            <person name="Eloe-Fadrosh E.A."/>
            <person name="Kyrpides N.C."/>
            <person name="Woyke T."/>
        </authorList>
    </citation>
    <scope>NUCLEOTIDE SEQUENCE</scope>
    <source>
        <strain evidence="2">GVMAG-M-3300023174-141</strain>
    </source>
</reference>
<feature type="region of interest" description="Disordered" evidence="1">
    <location>
        <begin position="1"/>
        <end position="76"/>
    </location>
</feature>
<protein>
    <submittedName>
        <fullName evidence="2">Uncharacterized protein</fullName>
    </submittedName>
</protein>
<dbReference type="EMBL" id="MN739592">
    <property type="protein sequence ID" value="QHT14846.1"/>
    <property type="molecule type" value="Genomic_DNA"/>
</dbReference>
<organism evidence="2">
    <name type="scientific">viral metagenome</name>
    <dbReference type="NCBI Taxonomy" id="1070528"/>
    <lineage>
        <taxon>unclassified sequences</taxon>
        <taxon>metagenomes</taxon>
        <taxon>organismal metagenomes</taxon>
    </lineage>
</organism>
<feature type="compositionally biased region" description="Low complexity" evidence="1">
    <location>
        <begin position="1"/>
        <end position="10"/>
    </location>
</feature>
<feature type="compositionally biased region" description="Basic and acidic residues" evidence="1">
    <location>
        <begin position="40"/>
        <end position="50"/>
    </location>
</feature>